<evidence type="ECO:0000259" key="7">
    <source>
        <dbReference type="Pfam" id="PF00892"/>
    </source>
</evidence>
<dbReference type="SUPFAM" id="SSF103481">
    <property type="entry name" value="Multidrug resistance efflux transporter EmrE"/>
    <property type="match status" value="2"/>
</dbReference>
<accession>A0A841DC90</accession>
<feature type="domain" description="EamA" evidence="7">
    <location>
        <begin position="27"/>
        <end position="158"/>
    </location>
</feature>
<evidence type="ECO:0000256" key="6">
    <source>
        <dbReference type="SAM" id="Phobius"/>
    </source>
</evidence>
<dbReference type="PANTHER" id="PTHR32322">
    <property type="entry name" value="INNER MEMBRANE TRANSPORTER"/>
    <property type="match status" value="1"/>
</dbReference>
<proteinExistence type="inferred from homology"/>
<evidence type="ECO:0000313" key="9">
    <source>
        <dbReference type="Proteomes" id="UP000562352"/>
    </source>
</evidence>
<comment type="subcellular location">
    <subcellularLocation>
        <location evidence="1">Membrane</location>
        <topology evidence="1">Multi-pass membrane protein</topology>
    </subcellularLocation>
</comment>
<comment type="caution">
    <text evidence="8">The sequence shown here is derived from an EMBL/GenBank/DDBJ whole genome shotgun (WGS) entry which is preliminary data.</text>
</comment>
<keyword evidence="4 6" id="KW-1133">Transmembrane helix</keyword>
<dbReference type="InterPro" id="IPR037185">
    <property type="entry name" value="EmrE-like"/>
</dbReference>
<sequence>MRDNDSATVLSRVAAPPSRARRSAAWRGTALASLGVLAFSGSFPATVFAMEGFDPYLVAIGRAVPAGCAALLLLLAAGVPLLPPRAHLRSYLVIAAGVVFGFPVFSGLALDSGASTAHAAVVVGLLPAATAACAVLRAGERPRALFWVSCGLGAVSVTAFTLSRGGGRVTGADLLLVAALLSAAAGYTEGGRLARETPGWRVISHALVVALPLTVPAAAVLALTTEVRPGAAALAGFAYAGLVSMFLGFIPWYAGLAMGGIARAGQTQLAQPLLTLAWAWLLLGERFGPATLAGALAVLGCVAMTQRARS</sequence>
<evidence type="ECO:0000256" key="1">
    <source>
        <dbReference type="ARBA" id="ARBA00004141"/>
    </source>
</evidence>
<dbReference type="RefSeq" id="WP_184945304.1">
    <property type="nucleotide sequence ID" value="NZ_BAAAWZ010000001.1"/>
</dbReference>
<feature type="transmembrane region" description="Helical" evidence="6">
    <location>
        <begin position="230"/>
        <end position="254"/>
    </location>
</feature>
<feature type="transmembrane region" description="Helical" evidence="6">
    <location>
        <begin position="29"/>
        <end position="50"/>
    </location>
</feature>
<dbReference type="Pfam" id="PF00892">
    <property type="entry name" value="EamA"/>
    <property type="match status" value="2"/>
</dbReference>
<evidence type="ECO:0000256" key="2">
    <source>
        <dbReference type="ARBA" id="ARBA00007362"/>
    </source>
</evidence>
<organism evidence="8 9">
    <name type="scientific">Planomonospora venezuelensis</name>
    <dbReference type="NCBI Taxonomy" id="1999"/>
    <lineage>
        <taxon>Bacteria</taxon>
        <taxon>Bacillati</taxon>
        <taxon>Actinomycetota</taxon>
        <taxon>Actinomycetes</taxon>
        <taxon>Streptosporangiales</taxon>
        <taxon>Streptosporangiaceae</taxon>
        <taxon>Planomonospora</taxon>
    </lineage>
</organism>
<feature type="transmembrane region" description="Helical" evidence="6">
    <location>
        <begin position="116"/>
        <end position="137"/>
    </location>
</feature>
<evidence type="ECO:0000313" key="8">
    <source>
        <dbReference type="EMBL" id="MBB5965725.1"/>
    </source>
</evidence>
<dbReference type="InterPro" id="IPR000620">
    <property type="entry name" value="EamA_dom"/>
</dbReference>
<keyword evidence="3 6" id="KW-0812">Transmembrane</keyword>
<protein>
    <submittedName>
        <fullName evidence="8">Drug/metabolite transporter (DMT)-like permease</fullName>
    </submittedName>
</protein>
<dbReference type="AlphaFoldDB" id="A0A841DC90"/>
<keyword evidence="9" id="KW-1185">Reference proteome</keyword>
<evidence type="ECO:0000256" key="5">
    <source>
        <dbReference type="ARBA" id="ARBA00023136"/>
    </source>
</evidence>
<feature type="transmembrane region" description="Helical" evidence="6">
    <location>
        <begin position="56"/>
        <end position="79"/>
    </location>
</feature>
<keyword evidence="5 6" id="KW-0472">Membrane</keyword>
<dbReference type="Proteomes" id="UP000562352">
    <property type="component" value="Unassembled WGS sequence"/>
</dbReference>
<dbReference type="GO" id="GO:0016020">
    <property type="term" value="C:membrane"/>
    <property type="evidence" value="ECO:0007669"/>
    <property type="project" value="UniProtKB-SubCell"/>
</dbReference>
<dbReference type="InterPro" id="IPR050638">
    <property type="entry name" value="AA-Vitamin_Transporters"/>
</dbReference>
<dbReference type="EMBL" id="JACHJJ010000018">
    <property type="protein sequence ID" value="MBB5965725.1"/>
    <property type="molecule type" value="Genomic_DNA"/>
</dbReference>
<evidence type="ECO:0000256" key="4">
    <source>
        <dbReference type="ARBA" id="ARBA00022989"/>
    </source>
</evidence>
<dbReference type="PANTHER" id="PTHR32322:SF2">
    <property type="entry name" value="EAMA DOMAIN-CONTAINING PROTEIN"/>
    <property type="match status" value="1"/>
</dbReference>
<name>A0A841DC90_PLAVE</name>
<comment type="similarity">
    <text evidence="2">Belongs to the EamA transporter family.</text>
</comment>
<gene>
    <name evidence="8" type="ORF">FHS22_005015</name>
</gene>
<feature type="transmembrane region" description="Helical" evidence="6">
    <location>
        <begin position="200"/>
        <end position="224"/>
    </location>
</feature>
<reference evidence="8 9" key="1">
    <citation type="submission" date="2020-08" db="EMBL/GenBank/DDBJ databases">
        <title>Genomic Encyclopedia of Type Strains, Phase III (KMG-III): the genomes of soil and plant-associated and newly described type strains.</title>
        <authorList>
            <person name="Whitman W."/>
        </authorList>
    </citation>
    <scope>NUCLEOTIDE SEQUENCE [LARGE SCALE GENOMIC DNA]</scope>
    <source>
        <strain evidence="8 9">CECT 3303</strain>
    </source>
</reference>
<feature type="transmembrane region" description="Helical" evidence="6">
    <location>
        <begin position="144"/>
        <end position="163"/>
    </location>
</feature>
<feature type="transmembrane region" description="Helical" evidence="6">
    <location>
        <begin position="91"/>
        <end position="110"/>
    </location>
</feature>
<evidence type="ECO:0000256" key="3">
    <source>
        <dbReference type="ARBA" id="ARBA00022692"/>
    </source>
</evidence>
<feature type="domain" description="EamA" evidence="7">
    <location>
        <begin position="172"/>
        <end position="304"/>
    </location>
</feature>
<feature type="transmembrane region" description="Helical" evidence="6">
    <location>
        <begin position="287"/>
        <end position="305"/>
    </location>
</feature>